<organism evidence="1 2">
    <name type="scientific">Methylocapsa palsarum</name>
    <dbReference type="NCBI Taxonomy" id="1612308"/>
    <lineage>
        <taxon>Bacteria</taxon>
        <taxon>Pseudomonadati</taxon>
        <taxon>Pseudomonadota</taxon>
        <taxon>Alphaproteobacteria</taxon>
        <taxon>Hyphomicrobiales</taxon>
        <taxon>Beijerinckiaceae</taxon>
        <taxon>Methylocapsa</taxon>
    </lineage>
</organism>
<proteinExistence type="predicted"/>
<gene>
    <name evidence="1" type="ORF">SAMN05444581_10290</name>
</gene>
<dbReference type="AlphaFoldDB" id="A0A1I3WUH7"/>
<sequence>MTEPSSPLAVVLDPYMGLGATIESGGVERAKPIPLPPRPSWADFADDTPALPICDPTPSSVSPADDGQARCRAYVELRRTQIVDALPTMDALQRQNALLELGQLVQIEAAVSGHVVAPETTLQHKHNAMLANVAQSAIVNSLKLDENALKRQTASILPRLLAEWNAAKASRNAPLDVTGGSDARR</sequence>
<protein>
    <submittedName>
        <fullName evidence="1">Uncharacterized protein</fullName>
    </submittedName>
</protein>
<name>A0A1I3WUH7_9HYPH</name>
<accession>A0A1I3WUH7</accession>
<dbReference type="EMBL" id="FOSN01000002">
    <property type="protein sequence ID" value="SFK10126.1"/>
    <property type="molecule type" value="Genomic_DNA"/>
</dbReference>
<evidence type="ECO:0000313" key="1">
    <source>
        <dbReference type="EMBL" id="SFK10126.1"/>
    </source>
</evidence>
<keyword evidence="2" id="KW-1185">Reference proteome</keyword>
<evidence type="ECO:0000313" key="2">
    <source>
        <dbReference type="Proteomes" id="UP000198755"/>
    </source>
</evidence>
<dbReference type="Proteomes" id="UP000198755">
    <property type="component" value="Unassembled WGS sequence"/>
</dbReference>
<reference evidence="1 2" key="1">
    <citation type="submission" date="2016-10" db="EMBL/GenBank/DDBJ databases">
        <authorList>
            <person name="de Groot N.N."/>
        </authorList>
    </citation>
    <scope>NUCLEOTIDE SEQUENCE [LARGE SCALE GENOMIC DNA]</scope>
    <source>
        <strain evidence="1 2">NE2</strain>
    </source>
</reference>
<dbReference type="STRING" id="1612308.SAMN05444581_10290"/>